<dbReference type="Pfam" id="PF16653">
    <property type="entry name" value="Sacchrp_dh_C"/>
    <property type="match status" value="1"/>
</dbReference>
<organism evidence="3 4">
    <name type="scientific">Candidatus Thermoflexus japonica</name>
    <dbReference type="NCBI Taxonomy" id="2035417"/>
    <lineage>
        <taxon>Bacteria</taxon>
        <taxon>Bacillati</taxon>
        <taxon>Chloroflexota</taxon>
        <taxon>Thermoflexia</taxon>
        <taxon>Thermoflexales</taxon>
        <taxon>Thermoflexaceae</taxon>
        <taxon>Thermoflexus</taxon>
    </lineage>
</organism>
<name>A0A2H5Y9P1_9CHLR</name>
<dbReference type="InterPro" id="IPR005097">
    <property type="entry name" value="Sacchrp_dh_NADP-bd"/>
</dbReference>
<dbReference type="GO" id="GO:0050303">
    <property type="term" value="F:lysine 6-dehydrogenase activity"/>
    <property type="evidence" value="ECO:0007669"/>
    <property type="project" value="UniProtKB-EC"/>
</dbReference>
<accession>A0A2H5Y9P1</accession>
<dbReference type="AlphaFoldDB" id="A0A2H5Y9P1"/>
<proteinExistence type="predicted"/>
<dbReference type="PANTHER" id="PTHR43796">
    <property type="entry name" value="CARBOXYNORSPERMIDINE SYNTHASE"/>
    <property type="match status" value="1"/>
</dbReference>
<reference evidence="4" key="1">
    <citation type="submission" date="2017-09" db="EMBL/GenBank/DDBJ databases">
        <title>Metaegenomics of thermophilic ammonia-oxidizing enrichment culture.</title>
        <authorList>
            <person name="Kato S."/>
            <person name="Suzuki K."/>
        </authorList>
    </citation>
    <scope>NUCLEOTIDE SEQUENCE [LARGE SCALE GENOMIC DNA]</scope>
</reference>
<evidence type="ECO:0000313" key="4">
    <source>
        <dbReference type="Proteomes" id="UP000236642"/>
    </source>
</evidence>
<dbReference type="PANTHER" id="PTHR43796:SF2">
    <property type="entry name" value="CARBOXYNORSPERMIDINE SYNTHASE"/>
    <property type="match status" value="1"/>
</dbReference>
<dbReference type="InterPro" id="IPR032095">
    <property type="entry name" value="Sacchrp_dh-like_C"/>
</dbReference>
<dbReference type="Pfam" id="PF03435">
    <property type="entry name" value="Sacchrp_dh_NADP"/>
    <property type="match status" value="1"/>
</dbReference>
<dbReference type="EC" id="1.4.1.18" evidence="3"/>
<comment type="caution">
    <text evidence="3">The sequence shown here is derived from an EMBL/GenBank/DDBJ whole genome shotgun (WGS) entry which is preliminary data.</text>
</comment>
<dbReference type="EMBL" id="BEHY01000112">
    <property type="protein sequence ID" value="GBD10141.1"/>
    <property type="molecule type" value="Genomic_DNA"/>
</dbReference>
<sequence length="405" mass="44186">MRVVILGGAGKIGRLIAHDLVEGPDPAGEVILADLDEAAALSVARGLGSGVRAAFCDLRDVSRTARLLYGADVCVNAAQYDFNLQAMQACLEAGVPYLDLGGLFHMTRRQLALDGEFRSRGLLAILGMGSCPGLSNVQAAYLASQLDRIERLRIYNGSLPPGEGEFAWGYSIRTILDEITMRPVVFEDGSFVEKDPLSGEEFYLFREPVGWQKVHLSLHSEVATLPLTYGEKGLRECFFKITFFGLGEEAVRRLKFLADLGLADREPVEVPAAGEEGTPRVQVRPRDVLVEVLRRRPTAREASLSGYKDVATEAWGWRGGKPVRLRVDTVAGPNPRFEGSGGAMMVAVPAAEVARWIARGEIPQRGVFPPEQVVEPMRLFRALAHRGAWTERITMEPVEGTGAAD</sequence>
<dbReference type="SUPFAM" id="SSF51735">
    <property type="entry name" value="NAD(P)-binding Rossmann-fold domains"/>
    <property type="match status" value="1"/>
</dbReference>
<protein>
    <submittedName>
        <fullName evidence="3">Lysine 6-dehydrogenase</fullName>
        <ecNumber evidence="3">1.4.1.18</ecNumber>
    </submittedName>
</protein>
<evidence type="ECO:0000259" key="2">
    <source>
        <dbReference type="Pfam" id="PF16653"/>
    </source>
</evidence>
<feature type="domain" description="Saccharopine dehydrogenase NADP binding" evidence="1">
    <location>
        <begin position="3"/>
        <end position="125"/>
    </location>
</feature>
<keyword evidence="3" id="KW-0560">Oxidoreductase</keyword>
<dbReference type="Proteomes" id="UP000236642">
    <property type="component" value="Unassembled WGS sequence"/>
</dbReference>
<gene>
    <name evidence="3" type="primary">lysDH_3</name>
    <name evidence="3" type="ORF">HRbin22_02406</name>
</gene>
<dbReference type="Gene3D" id="3.40.50.720">
    <property type="entry name" value="NAD(P)-binding Rossmann-like Domain"/>
    <property type="match status" value="1"/>
</dbReference>
<dbReference type="Gene3D" id="3.30.360.10">
    <property type="entry name" value="Dihydrodipicolinate Reductase, domain 2"/>
    <property type="match status" value="1"/>
</dbReference>
<feature type="domain" description="Saccharopine dehydrogenase-like C-terminal" evidence="2">
    <location>
        <begin position="129"/>
        <end position="384"/>
    </location>
</feature>
<evidence type="ECO:0000313" key="3">
    <source>
        <dbReference type="EMBL" id="GBD10141.1"/>
    </source>
</evidence>
<evidence type="ECO:0000259" key="1">
    <source>
        <dbReference type="Pfam" id="PF03435"/>
    </source>
</evidence>
<dbReference type="InterPro" id="IPR036291">
    <property type="entry name" value="NAD(P)-bd_dom_sf"/>
</dbReference>